<proteinExistence type="predicted"/>
<name>A0A9P5V9A8_9FUNG</name>
<evidence type="ECO:0000313" key="2">
    <source>
        <dbReference type="Proteomes" id="UP000748756"/>
    </source>
</evidence>
<dbReference type="OrthoDB" id="2735536at2759"/>
<dbReference type="EMBL" id="JAAAUQ010000701">
    <property type="protein sequence ID" value="KAF9148172.1"/>
    <property type="molecule type" value="Genomic_DNA"/>
</dbReference>
<protein>
    <submittedName>
        <fullName evidence="1">Uncharacterized protein</fullName>
    </submittedName>
</protein>
<accession>A0A9P5V9A8</accession>
<organism evidence="1 2">
    <name type="scientific">Linnemannia schmuckeri</name>
    <dbReference type="NCBI Taxonomy" id="64567"/>
    <lineage>
        <taxon>Eukaryota</taxon>
        <taxon>Fungi</taxon>
        <taxon>Fungi incertae sedis</taxon>
        <taxon>Mucoromycota</taxon>
        <taxon>Mortierellomycotina</taxon>
        <taxon>Mortierellomycetes</taxon>
        <taxon>Mortierellales</taxon>
        <taxon>Mortierellaceae</taxon>
        <taxon>Linnemannia</taxon>
    </lineage>
</organism>
<gene>
    <name evidence="1" type="ORF">BG015_010135</name>
</gene>
<evidence type="ECO:0000313" key="1">
    <source>
        <dbReference type="EMBL" id="KAF9148172.1"/>
    </source>
</evidence>
<dbReference type="Proteomes" id="UP000748756">
    <property type="component" value="Unassembled WGS sequence"/>
</dbReference>
<reference evidence="1" key="1">
    <citation type="journal article" date="2020" name="Fungal Divers.">
        <title>Resolving the Mortierellaceae phylogeny through synthesis of multi-gene phylogenetics and phylogenomics.</title>
        <authorList>
            <person name="Vandepol N."/>
            <person name="Liber J."/>
            <person name="Desiro A."/>
            <person name="Na H."/>
            <person name="Kennedy M."/>
            <person name="Barry K."/>
            <person name="Grigoriev I.V."/>
            <person name="Miller A.N."/>
            <person name="O'Donnell K."/>
            <person name="Stajich J.E."/>
            <person name="Bonito G."/>
        </authorList>
    </citation>
    <scope>NUCLEOTIDE SEQUENCE</scope>
    <source>
        <strain evidence="1">NRRL 6426</strain>
    </source>
</reference>
<comment type="caution">
    <text evidence="1">The sequence shown here is derived from an EMBL/GenBank/DDBJ whole genome shotgun (WGS) entry which is preliminary data.</text>
</comment>
<keyword evidence="2" id="KW-1185">Reference proteome</keyword>
<dbReference type="AlphaFoldDB" id="A0A9P5V9A8"/>
<sequence>MGPLLWPDLQRHPKQRPITLPADPEAGVSLIHVNDTASTFVAAVERLGSISGHKSSYPVFDVTTSHESLAYIFTKFSKELGYNGSQIQLTSAPEGRAFPEIFIQAFNTKVTSSSTRVQTVLG</sequence>